<evidence type="ECO:0000313" key="4">
    <source>
        <dbReference type="EMBL" id="OZG67232.1"/>
    </source>
</evidence>
<proteinExistence type="predicted"/>
<dbReference type="InterPro" id="IPR025997">
    <property type="entry name" value="SBP_2_dom"/>
</dbReference>
<keyword evidence="5" id="KW-1185">Reference proteome</keyword>
<protein>
    <submittedName>
        <fullName evidence="4">Sugar ABC transporter substrate-binding protein</fullName>
    </submittedName>
</protein>
<dbReference type="GO" id="GO:0030246">
    <property type="term" value="F:carbohydrate binding"/>
    <property type="evidence" value="ECO:0007669"/>
    <property type="project" value="TreeGrafter"/>
</dbReference>
<dbReference type="Gene3D" id="3.40.50.2300">
    <property type="match status" value="2"/>
</dbReference>
<dbReference type="GO" id="GO:0030288">
    <property type="term" value="C:outer membrane-bounded periplasmic space"/>
    <property type="evidence" value="ECO:0007669"/>
    <property type="project" value="TreeGrafter"/>
</dbReference>
<dbReference type="Pfam" id="PF13407">
    <property type="entry name" value="Peripla_BP_4"/>
    <property type="match status" value="1"/>
</dbReference>
<keyword evidence="2" id="KW-0732">Signal</keyword>
<dbReference type="InterPro" id="IPR050555">
    <property type="entry name" value="Bact_Solute-Bind_Prot2"/>
</dbReference>
<dbReference type="EMBL" id="MWXA01000005">
    <property type="protein sequence ID" value="OZG67232.1"/>
    <property type="molecule type" value="Genomic_DNA"/>
</dbReference>
<evidence type="ECO:0000313" key="5">
    <source>
        <dbReference type="Proteomes" id="UP000216451"/>
    </source>
</evidence>
<dbReference type="PANTHER" id="PTHR30036:SF1">
    <property type="entry name" value="D-XYLOSE-BINDING PERIPLASMIC PROTEIN"/>
    <property type="match status" value="1"/>
</dbReference>
<dbReference type="SUPFAM" id="SSF53822">
    <property type="entry name" value="Periplasmic binding protein-like I"/>
    <property type="match status" value="1"/>
</dbReference>
<gene>
    <name evidence="4" type="ORF">BAQU_1305</name>
</gene>
<evidence type="ECO:0000259" key="3">
    <source>
        <dbReference type="Pfam" id="PF13407"/>
    </source>
</evidence>
<evidence type="ECO:0000256" key="2">
    <source>
        <dbReference type="ARBA" id="ARBA00022729"/>
    </source>
</evidence>
<comment type="caution">
    <text evidence="4">The sequence shown here is derived from an EMBL/GenBank/DDBJ whole genome shotgun (WGS) entry which is preliminary data.</text>
</comment>
<reference evidence="4 5" key="1">
    <citation type="journal article" date="2017" name="BMC Genomics">
        <title>Comparative genomic and phylogenomic analyses of the Bifidobacteriaceae family.</title>
        <authorList>
            <person name="Lugli G.A."/>
            <person name="Milani C."/>
            <person name="Turroni F."/>
            <person name="Duranti S."/>
            <person name="Mancabelli L."/>
            <person name="Mangifesta M."/>
            <person name="Ferrario C."/>
            <person name="Modesto M."/>
            <person name="Mattarelli P."/>
            <person name="Jiri K."/>
            <person name="van Sinderen D."/>
            <person name="Ventura M."/>
        </authorList>
    </citation>
    <scope>NUCLEOTIDE SEQUENCE [LARGE SCALE GENOMIC DNA]</scope>
    <source>
        <strain evidence="4 5">LMG 28769</strain>
    </source>
</reference>
<dbReference type="CDD" id="cd19994">
    <property type="entry name" value="PBP1_ChvE"/>
    <property type="match status" value="1"/>
</dbReference>
<dbReference type="InterPro" id="IPR028082">
    <property type="entry name" value="Peripla_BP_I"/>
</dbReference>
<evidence type="ECO:0000256" key="1">
    <source>
        <dbReference type="ARBA" id="ARBA00004196"/>
    </source>
</evidence>
<dbReference type="PANTHER" id="PTHR30036">
    <property type="entry name" value="D-XYLOSE-BINDING PERIPLASMIC PROTEIN"/>
    <property type="match status" value="1"/>
</dbReference>
<organism evidence="4 5">
    <name type="scientific">Bifidobacterium aquikefiri</name>
    <dbReference type="NCBI Taxonomy" id="1653207"/>
    <lineage>
        <taxon>Bacteria</taxon>
        <taxon>Bacillati</taxon>
        <taxon>Actinomycetota</taxon>
        <taxon>Actinomycetes</taxon>
        <taxon>Bifidobacteriales</taxon>
        <taxon>Bifidobacteriaceae</taxon>
        <taxon>Bifidobacterium</taxon>
    </lineage>
</organism>
<comment type="subcellular location">
    <subcellularLocation>
        <location evidence="1">Cell envelope</location>
    </subcellularLocation>
</comment>
<dbReference type="Proteomes" id="UP000216451">
    <property type="component" value="Unassembled WGS sequence"/>
</dbReference>
<sequence>MQVSLTITHVSIRVINTHTKKQQRKEFTMKFNKVFTSVAALVAVASLAACGGSSGRGESSASSEKGFAADAAIGVSLPWLGTQNWKEAETMFEDQLSEAGFKPLIQAADNKVPQQQQQIEAMIEQGAKVIVVGPIDGTQLGSVLGKAKEAGVAVIGYDRLIENTDGIDAVVQFGSIKTGELQGQALLDGLAEKKGSGPYNIELFGGGPADPNAPNFFKGAMTVLQPKIDDGTLTVVSGQTDFTQAATPDWDNSKAQQRMDSLLSGNYSDKKIDGVLSPNDGIARAIITACEQAGQDIPVVSGLDAENESVTWIWEGKQWSTIAKPTDALVAKSVELIKVLQTGEELPAADDKADNGVIDVPLYELDPVVVTKANEKEVFADDAERMALLK</sequence>
<accession>A0A261G740</accession>
<name>A0A261G740_9BIFI</name>
<feature type="domain" description="Periplasmic binding protein" evidence="3">
    <location>
        <begin position="73"/>
        <end position="345"/>
    </location>
</feature>
<dbReference type="AlphaFoldDB" id="A0A261G740"/>